<comment type="caution">
    <text evidence="6">The sequence shown here is derived from an EMBL/GenBank/DDBJ whole genome shotgun (WGS) entry which is preliminary data.</text>
</comment>
<reference evidence="6" key="2">
    <citation type="journal article" date="2022" name="Hortic Res">
        <title>The genome of Dioscorea zingiberensis sheds light on the biosynthesis, origin and evolution of the medicinally important diosgenin saponins.</title>
        <authorList>
            <person name="Li Y."/>
            <person name="Tan C."/>
            <person name="Li Z."/>
            <person name="Guo J."/>
            <person name="Li S."/>
            <person name="Chen X."/>
            <person name="Wang C."/>
            <person name="Dai X."/>
            <person name="Yang H."/>
            <person name="Song W."/>
            <person name="Hou L."/>
            <person name="Xu J."/>
            <person name="Tong Z."/>
            <person name="Xu A."/>
            <person name="Yuan X."/>
            <person name="Wang W."/>
            <person name="Yang Q."/>
            <person name="Chen L."/>
            <person name="Sun Z."/>
            <person name="Wang K."/>
            <person name="Pan B."/>
            <person name="Chen J."/>
            <person name="Bao Y."/>
            <person name="Liu F."/>
            <person name="Qi X."/>
            <person name="Gang D.R."/>
            <person name="Wen J."/>
            <person name="Li J."/>
        </authorList>
    </citation>
    <scope>NUCLEOTIDE SEQUENCE</scope>
    <source>
        <strain evidence="6">Dzin_1.0</strain>
    </source>
</reference>
<dbReference type="PANTHER" id="PTHR11413">
    <property type="entry name" value="CYSTATIN FAMILY MEMBER"/>
    <property type="match status" value="1"/>
</dbReference>
<accession>A0A9D5CWA1</accession>
<dbReference type="Gene3D" id="3.10.450.10">
    <property type="match status" value="2"/>
</dbReference>
<reference evidence="6" key="1">
    <citation type="submission" date="2021-03" db="EMBL/GenBank/DDBJ databases">
        <authorList>
            <person name="Li Z."/>
            <person name="Yang C."/>
        </authorList>
    </citation>
    <scope>NUCLEOTIDE SEQUENCE</scope>
    <source>
        <strain evidence="6">Dzin_1.0</strain>
        <tissue evidence="6">Leaf</tissue>
    </source>
</reference>
<feature type="domain" description="Cystatin" evidence="5">
    <location>
        <begin position="21"/>
        <end position="97"/>
    </location>
</feature>
<evidence type="ECO:0000259" key="5">
    <source>
        <dbReference type="Pfam" id="PF16845"/>
    </source>
</evidence>
<organism evidence="6 7">
    <name type="scientific">Dioscorea zingiberensis</name>
    <dbReference type="NCBI Taxonomy" id="325984"/>
    <lineage>
        <taxon>Eukaryota</taxon>
        <taxon>Viridiplantae</taxon>
        <taxon>Streptophyta</taxon>
        <taxon>Embryophyta</taxon>
        <taxon>Tracheophyta</taxon>
        <taxon>Spermatophyta</taxon>
        <taxon>Magnoliopsida</taxon>
        <taxon>Liliopsida</taxon>
        <taxon>Dioscoreales</taxon>
        <taxon>Dioscoreaceae</taxon>
        <taxon>Dioscorea</taxon>
    </lineage>
</organism>
<evidence type="ECO:0000313" key="6">
    <source>
        <dbReference type="EMBL" id="KAJ0980871.1"/>
    </source>
</evidence>
<dbReference type="InterPro" id="IPR000010">
    <property type="entry name" value="Cystatin_dom"/>
</dbReference>
<dbReference type="Proteomes" id="UP001085076">
    <property type="component" value="Miscellaneous, Linkage group lg02"/>
</dbReference>
<evidence type="ECO:0000256" key="1">
    <source>
        <dbReference type="ARBA" id="ARBA00007233"/>
    </source>
</evidence>
<dbReference type="GO" id="GO:0004869">
    <property type="term" value="F:cysteine-type endopeptidase inhibitor activity"/>
    <property type="evidence" value="ECO:0007669"/>
    <property type="project" value="UniProtKB-KW"/>
</dbReference>
<comment type="similarity">
    <text evidence="1 4">Belongs to the cystatin family. Phytocystatin subfamily.</text>
</comment>
<dbReference type="AlphaFoldDB" id="A0A9D5CWA1"/>
<sequence>MASSTQEINGAELNKKIYYYIDYLAEYAVQVHNQQQNAHLSFIKVVKVTIEPVVGADVLYYITLEACNLGVQQLIYEAQVCVKGSTGYIELKNFQHVVGVLKDEEITKKIDLITEGINDAKISKNSTDSTVIQFAEFAVQKYNSMKQFHLVFVEVVNARIQQTFDSELYYITLEANHIYEEKKLLYDAIVWSKDLENRPSPLLELVGFKRVV</sequence>
<evidence type="ECO:0000256" key="4">
    <source>
        <dbReference type="RuleBase" id="RU362130"/>
    </source>
</evidence>
<gene>
    <name evidence="6" type="ORF">J5N97_009126</name>
</gene>
<dbReference type="PANTHER" id="PTHR11413:SF110">
    <property type="entry name" value="CYSTEINE PROTEINASE INHIBITOR 6"/>
    <property type="match status" value="1"/>
</dbReference>
<dbReference type="EMBL" id="JAGGNH010000002">
    <property type="protein sequence ID" value="KAJ0980871.1"/>
    <property type="molecule type" value="Genomic_DNA"/>
</dbReference>
<keyword evidence="7" id="KW-1185">Reference proteome</keyword>
<keyword evidence="3 4" id="KW-0789">Thiol protease inhibitor</keyword>
<keyword evidence="2 4" id="KW-0646">Protease inhibitor</keyword>
<proteinExistence type="inferred from homology"/>
<dbReference type="OrthoDB" id="1908104at2759"/>
<dbReference type="InterPro" id="IPR046350">
    <property type="entry name" value="Cystatin_sf"/>
</dbReference>
<dbReference type="SUPFAM" id="SSF54403">
    <property type="entry name" value="Cystatin/monellin"/>
    <property type="match status" value="2"/>
</dbReference>
<dbReference type="Pfam" id="PF16845">
    <property type="entry name" value="SQAPI"/>
    <property type="match status" value="2"/>
</dbReference>
<evidence type="ECO:0000256" key="2">
    <source>
        <dbReference type="ARBA" id="ARBA00022690"/>
    </source>
</evidence>
<dbReference type="InterPro" id="IPR027214">
    <property type="entry name" value="Cystatin"/>
</dbReference>
<feature type="domain" description="Cystatin" evidence="5">
    <location>
        <begin position="124"/>
        <end position="197"/>
    </location>
</feature>
<protein>
    <recommendedName>
        <fullName evidence="4">Cysteine proteinase inhibitor</fullName>
    </recommendedName>
</protein>
<name>A0A9D5CWA1_9LILI</name>
<evidence type="ECO:0000256" key="3">
    <source>
        <dbReference type="ARBA" id="ARBA00022704"/>
    </source>
</evidence>
<evidence type="ECO:0000313" key="7">
    <source>
        <dbReference type="Proteomes" id="UP001085076"/>
    </source>
</evidence>